<evidence type="ECO:0000259" key="1">
    <source>
        <dbReference type="Pfam" id="PF24038"/>
    </source>
</evidence>
<dbReference type="SUPFAM" id="SSF46785">
    <property type="entry name" value="Winged helix' DNA-binding domain"/>
    <property type="match status" value="1"/>
</dbReference>
<sequence>MTNVTEYSSQIPLIVRQAFKAFGNDNRCAIVVALYEQHDRRLTFSRLKTALGLDQRVLTNELKKLRNGAIIIHYTEYTKGKRDYSYYELTDFGVDILKSAFGVLARPYQTIDKLADVDVTSSPLKVARSSAAYL</sequence>
<proteinExistence type="predicted"/>
<dbReference type="InterPro" id="IPR011991">
    <property type="entry name" value="ArsR-like_HTH"/>
</dbReference>
<evidence type="ECO:0000313" key="3">
    <source>
        <dbReference type="EMBL" id="QNO48931.1"/>
    </source>
</evidence>
<dbReference type="Gene3D" id="1.10.10.10">
    <property type="entry name" value="Winged helix-like DNA-binding domain superfamily/Winged helix DNA-binding domain"/>
    <property type="match status" value="1"/>
</dbReference>
<organism evidence="3">
    <name type="scientific">Candidatus Methanogaster sp. ANME-2c ERB4</name>
    <dbReference type="NCBI Taxonomy" id="2759911"/>
    <lineage>
        <taxon>Archaea</taxon>
        <taxon>Methanobacteriati</taxon>
        <taxon>Methanobacteriota</taxon>
        <taxon>Stenosarchaea group</taxon>
        <taxon>Methanomicrobia</taxon>
        <taxon>Methanosarcinales</taxon>
        <taxon>ANME-2 cluster</taxon>
        <taxon>Candidatus Methanogasteraceae</taxon>
        <taxon>Candidatus Methanogaster</taxon>
    </lineage>
</organism>
<dbReference type="EMBL" id="MT631367">
    <property type="protein sequence ID" value="QNO48931.1"/>
    <property type="molecule type" value="Genomic_DNA"/>
</dbReference>
<gene>
    <name evidence="2" type="ORF">JAJEHNPH_00022</name>
    <name evidence="3" type="ORF">OEPDFBKK_00006</name>
</gene>
<feature type="domain" description="DUF7347" evidence="1">
    <location>
        <begin position="17"/>
        <end position="56"/>
    </location>
</feature>
<name>A0A7G9YLP7_9EURY</name>
<dbReference type="InterPro" id="IPR036390">
    <property type="entry name" value="WH_DNA-bd_sf"/>
</dbReference>
<dbReference type="AlphaFoldDB" id="A0A7G9YLP7"/>
<dbReference type="EMBL" id="MT631354">
    <property type="protein sequence ID" value="QNO48562.1"/>
    <property type="molecule type" value="Genomic_DNA"/>
</dbReference>
<accession>A0A7G9YLP7</accession>
<dbReference type="InterPro" id="IPR036388">
    <property type="entry name" value="WH-like_DNA-bd_sf"/>
</dbReference>
<dbReference type="Pfam" id="PF24038">
    <property type="entry name" value="DUF7347"/>
    <property type="match status" value="1"/>
</dbReference>
<dbReference type="CDD" id="cd00090">
    <property type="entry name" value="HTH_ARSR"/>
    <property type="match status" value="1"/>
</dbReference>
<reference evidence="3" key="1">
    <citation type="submission" date="2020-06" db="EMBL/GenBank/DDBJ databases">
        <title>Unique genomic features of the anaerobic methanotrophic archaea.</title>
        <authorList>
            <person name="Chadwick G.L."/>
            <person name="Skennerton C.T."/>
            <person name="Laso-Perez R."/>
            <person name="Leu A.O."/>
            <person name="Speth D.R."/>
            <person name="Yu H."/>
            <person name="Morgan-Lang C."/>
            <person name="Hatzenpichler R."/>
            <person name="Goudeau D."/>
            <person name="Malmstrom R."/>
            <person name="Brazelton W.J."/>
            <person name="Woyke T."/>
            <person name="Hallam S.J."/>
            <person name="Tyson G.W."/>
            <person name="Wegener G."/>
            <person name="Boetius A."/>
            <person name="Orphan V."/>
        </authorList>
    </citation>
    <scope>NUCLEOTIDE SEQUENCE</scope>
</reference>
<dbReference type="InterPro" id="IPR055771">
    <property type="entry name" value="DUF7347"/>
</dbReference>
<protein>
    <recommendedName>
        <fullName evidence="1">DUF7347 domain-containing protein</fullName>
    </recommendedName>
</protein>
<evidence type="ECO:0000313" key="2">
    <source>
        <dbReference type="EMBL" id="QNO48562.1"/>
    </source>
</evidence>